<evidence type="ECO:0008006" key="3">
    <source>
        <dbReference type="Google" id="ProtNLM"/>
    </source>
</evidence>
<keyword evidence="2" id="KW-1185">Reference proteome</keyword>
<dbReference type="Proteomes" id="UP000693777">
    <property type="component" value="Segment"/>
</dbReference>
<reference evidence="1" key="1">
    <citation type="submission" date="2020-07" db="EMBL/GenBank/DDBJ databases">
        <title>Highly diverse flavobacterial phages as mortality factor during North Sea spring blooms.</title>
        <authorList>
            <person name="Bartlau N."/>
            <person name="Wichels A."/>
            <person name="Krohne G."/>
            <person name="Adriaenssens E.M."/>
            <person name="Heins A."/>
            <person name="Fuchs B.M."/>
            <person name="Amann R."/>
            <person name="Moraru C."/>
        </authorList>
    </citation>
    <scope>NUCLEOTIDE SEQUENCE</scope>
</reference>
<dbReference type="PROSITE" id="PS51257">
    <property type="entry name" value="PROKAR_LIPOPROTEIN"/>
    <property type="match status" value="1"/>
</dbReference>
<protein>
    <recommendedName>
        <fullName evidence="3">Lipoprotein</fullName>
    </recommendedName>
</protein>
<accession>A0A8E4ZK99</accession>
<gene>
    <name evidence="1" type="ORF">Peternella1_27</name>
</gene>
<dbReference type="EMBL" id="MT732475">
    <property type="protein sequence ID" value="QQV91563.1"/>
    <property type="molecule type" value="Genomic_DNA"/>
</dbReference>
<name>A0A8E4ZK99_9CAUD</name>
<evidence type="ECO:0000313" key="1">
    <source>
        <dbReference type="EMBL" id="QQV91563.1"/>
    </source>
</evidence>
<organism evidence="1 2">
    <name type="scientific">Winogradskyella phage Peternella_1</name>
    <dbReference type="NCBI Taxonomy" id="2745699"/>
    <lineage>
        <taxon>Viruses</taxon>
        <taxon>Duplodnaviria</taxon>
        <taxon>Heunggongvirae</taxon>
        <taxon>Uroviricota</taxon>
        <taxon>Caudoviricetes</taxon>
        <taxon>Winoviridae</taxon>
        <taxon>Peternellavirus</taxon>
        <taxon>Peternellavirus peternella</taxon>
    </lineage>
</organism>
<evidence type="ECO:0000313" key="2">
    <source>
        <dbReference type="Proteomes" id="UP000693777"/>
    </source>
</evidence>
<sequence>MKKLLLIALLFAFSCSGKSASNVEVGMSPEKVIEVAGEPKNKSKMFGAEMYFYDTHVIVIEKDSVKAIKTMEEYGKALEKL</sequence>
<proteinExistence type="predicted"/>